<dbReference type="AlphaFoldDB" id="K9ZXX6"/>
<feature type="binding site" evidence="5">
    <location>
        <position position="220"/>
    </location>
    <ligand>
        <name>NAD(+)</name>
        <dbReference type="ChEBI" id="CHEBI:57540"/>
    </ligand>
</feature>
<dbReference type="Pfam" id="PF00208">
    <property type="entry name" value="ELFV_dehydrog"/>
    <property type="match status" value="1"/>
</dbReference>
<dbReference type="STRING" id="937777.Deipe_0168"/>
<dbReference type="KEGG" id="dpd:Deipe_0168"/>
<dbReference type="eggNOG" id="COG0334">
    <property type="taxonomic scope" value="Bacteria"/>
</dbReference>
<keyword evidence="2 3" id="KW-0560">Oxidoreductase</keyword>
<evidence type="ECO:0000256" key="5">
    <source>
        <dbReference type="PIRSR" id="PIRSR000185-2"/>
    </source>
</evidence>
<dbReference type="SUPFAM" id="SSF51735">
    <property type="entry name" value="NAD(P)-binding Rossmann-fold domains"/>
    <property type="match status" value="1"/>
</dbReference>
<dbReference type="CDD" id="cd01076">
    <property type="entry name" value="NAD_bind_1_Glu_DH"/>
    <property type="match status" value="1"/>
</dbReference>
<dbReference type="RefSeq" id="WP_015234083.1">
    <property type="nucleotide sequence ID" value="NC_019793.1"/>
</dbReference>
<name>K9ZXX6_DEIPD</name>
<dbReference type="InterPro" id="IPR036291">
    <property type="entry name" value="NAD(P)-bd_dom_sf"/>
</dbReference>
<dbReference type="Pfam" id="PF02812">
    <property type="entry name" value="ELFV_dehydrog_N"/>
    <property type="match status" value="1"/>
</dbReference>
<feature type="active site" description="Proton donor" evidence="4">
    <location>
        <position position="106"/>
    </location>
</feature>
<evidence type="ECO:0000313" key="10">
    <source>
        <dbReference type="Proteomes" id="UP000010467"/>
    </source>
</evidence>
<evidence type="ECO:0000256" key="2">
    <source>
        <dbReference type="ARBA" id="ARBA00023002"/>
    </source>
</evidence>
<dbReference type="PIRSF" id="PIRSF000185">
    <property type="entry name" value="Glu_DH"/>
    <property type="match status" value="1"/>
</dbReference>
<evidence type="ECO:0000256" key="6">
    <source>
        <dbReference type="PIRSR" id="PIRSR000185-3"/>
    </source>
</evidence>
<dbReference type="InterPro" id="IPR014362">
    <property type="entry name" value="Glu_DH"/>
</dbReference>
<dbReference type="SUPFAM" id="SSF53223">
    <property type="entry name" value="Aminoacid dehydrogenase-like, N-terminal domain"/>
    <property type="match status" value="1"/>
</dbReference>
<evidence type="ECO:0000256" key="7">
    <source>
        <dbReference type="RuleBase" id="RU004417"/>
    </source>
</evidence>
<reference evidence="10" key="1">
    <citation type="submission" date="2012-03" db="EMBL/GenBank/DDBJ databases">
        <title>Complete sequence of chromosome of Deinococcus peraridilitoris DSM 19664.</title>
        <authorList>
            <person name="Lucas S."/>
            <person name="Copeland A."/>
            <person name="Lapidus A."/>
            <person name="Glavina del Rio T."/>
            <person name="Dalin E."/>
            <person name="Tice H."/>
            <person name="Bruce D."/>
            <person name="Goodwin L."/>
            <person name="Pitluck S."/>
            <person name="Peters L."/>
            <person name="Mikhailova N."/>
            <person name="Lu M."/>
            <person name="Kyrpides N."/>
            <person name="Mavromatis K."/>
            <person name="Ivanova N."/>
            <person name="Brettin T."/>
            <person name="Detter J.C."/>
            <person name="Han C."/>
            <person name="Larimer F."/>
            <person name="Land M."/>
            <person name="Hauser L."/>
            <person name="Markowitz V."/>
            <person name="Cheng J.-F."/>
            <person name="Hugenholtz P."/>
            <person name="Woyke T."/>
            <person name="Wu D."/>
            <person name="Pukall R."/>
            <person name="Steenblock K."/>
            <person name="Brambilla E."/>
            <person name="Klenk H.-P."/>
            <person name="Eisen J.A."/>
        </authorList>
    </citation>
    <scope>NUCLEOTIDE SEQUENCE [LARGE SCALE GENOMIC DNA]</scope>
    <source>
        <strain evidence="10">DSM 19664 / LMG 22246 / CIP 109416 / KR-200</strain>
    </source>
</reference>
<dbReference type="InterPro" id="IPR033524">
    <property type="entry name" value="Glu/Leu/Phe/Val_DH_AS"/>
</dbReference>
<dbReference type="InterPro" id="IPR006096">
    <property type="entry name" value="Glu/Leu/Phe/Val/Trp_DH_C"/>
</dbReference>
<sequence length="410" mass="43972">MRPAGLSWQGLMDQMELALPFTQVSDQSLAYFKYPKRTISLSLPVQMDDGGVSVFKAYRTVHSIARGPSTGGMRYKEGLDAHECEVLAAIMTLKCAVMDLPLGGAKGGVDVDPTSLSFGELERLTRRLTSELVDFVGPGEDIMAPDIGTDEQIMAWMLDTYSENRGTTSSGVVTGKPLALGGSFGSKEARGHAAVLVTERVLRERKVDGEVKVAVDGFGNVGREIARRLARMGAIIVAVSDQQGAIYDPAGLDIEALVEYRDLHGSVVGFAGSLSRGHLLTLDVTVLALSADWGTIGGGIAPGIRAKFILEASNRAVLPEAEAELSGLVIPDLVAAGGGVTLSYLEWVQDANSFFWSEDEIRSALERRTVSMLDHVLSAQQEQRTDLRTAAYAMALSRLDHATTLRGVYP</sequence>
<dbReference type="InterPro" id="IPR046346">
    <property type="entry name" value="Aminoacid_DH-like_N_sf"/>
</dbReference>
<dbReference type="EMBL" id="CP003382">
    <property type="protein sequence ID" value="AFZ65772.1"/>
    <property type="molecule type" value="Genomic_DNA"/>
</dbReference>
<organism evidence="9 10">
    <name type="scientific">Deinococcus peraridilitoris (strain DSM 19664 / LMG 22246 / CIP 109416 / KR-200)</name>
    <dbReference type="NCBI Taxonomy" id="937777"/>
    <lineage>
        <taxon>Bacteria</taxon>
        <taxon>Thermotogati</taxon>
        <taxon>Deinococcota</taxon>
        <taxon>Deinococci</taxon>
        <taxon>Deinococcales</taxon>
        <taxon>Deinococcaceae</taxon>
        <taxon>Deinococcus</taxon>
    </lineage>
</organism>
<dbReference type="HOGENOM" id="CLU_025763_1_2_0"/>
<feature type="binding site" evidence="5">
    <location>
        <position position="94"/>
    </location>
    <ligand>
        <name>substrate</name>
    </ligand>
</feature>
<protein>
    <recommendedName>
        <fullName evidence="3">Glutamate dehydrogenase</fullName>
    </recommendedName>
</protein>
<comment type="similarity">
    <text evidence="1 3 7">Belongs to the Glu/Leu/Phe/Val dehydrogenases family.</text>
</comment>
<feature type="binding site" evidence="5">
    <location>
        <position position="343"/>
    </location>
    <ligand>
        <name>substrate</name>
    </ligand>
</feature>
<evidence type="ECO:0000256" key="3">
    <source>
        <dbReference type="PIRNR" id="PIRNR000185"/>
    </source>
</evidence>
<dbReference type="GO" id="GO:0004352">
    <property type="term" value="F:glutamate dehydrogenase (NAD+) activity"/>
    <property type="evidence" value="ECO:0007669"/>
    <property type="project" value="TreeGrafter"/>
</dbReference>
<keyword evidence="10" id="KW-1185">Reference proteome</keyword>
<keyword evidence="5" id="KW-0520">NAD</keyword>
<dbReference type="Proteomes" id="UP000010467">
    <property type="component" value="Chromosome"/>
</dbReference>
<keyword evidence="5" id="KW-0547">Nucleotide-binding</keyword>
<dbReference type="InterPro" id="IPR033922">
    <property type="entry name" value="NAD_bind_Glu_DH"/>
</dbReference>
<dbReference type="Gene3D" id="3.40.50.720">
    <property type="entry name" value="NAD(P)-binding Rossmann-like Domain"/>
    <property type="match status" value="1"/>
</dbReference>
<dbReference type="PANTHER" id="PTHR11606:SF13">
    <property type="entry name" value="GLUTAMATE DEHYDROGENASE 1, MITOCHONDRIAL"/>
    <property type="match status" value="1"/>
</dbReference>
<accession>K9ZXX6</accession>
<dbReference type="PANTHER" id="PTHR11606">
    <property type="entry name" value="GLUTAMATE DEHYDROGENASE"/>
    <property type="match status" value="1"/>
</dbReference>
<evidence type="ECO:0000256" key="4">
    <source>
        <dbReference type="PIRSR" id="PIRSR000185-1"/>
    </source>
</evidence>
<dbReference type="GO" id="GO:0006538">
    <property type="term" value="P:L-glutamate catabolic process"/>
    <property type="evidence" value="ECO:0007669"/>
    <property type="project" value="TreeGrafter"/>
</dbReference>
<dbReference type="InterPro" id="IPR006097">
    <property type="entry name" value="Glu/Leu/Phe/Val/Trp_DH_dimer"/>
</dbReference>
<dbReference type="Gene3D" id="3.40.50.10860">
    <property type="entry name" value="Leucine Dehydrogenase, chain A, domain 1"/>
    <property type="match status" value="1"/>
</dbReference>
<dbReference type="SMART" id="SM00839">
    <property type="entry name" value="ELFV_dehydrog"/>
    <property type="match status" value="1"/>
</dbReference>
<evidence type="ECO:0000313" key="9">
    <source>
        <dbReference type="EMBL" id="AFZ65772.1"/>
    </source>
</evidence>
<evidence type="ECO:0000259" key="8">
    <source>
        <dbReference type="SMART" id="SM00839"/>
    </source>
</evidence>
<dbReference type="PROSITE" id="PS00074">
    <property type="entry name" value="GLFV_DEHYDROGENASE"/>
    <property type="match status" value="1"/>
</dbReference>
<dbReference type="OrthoDB" id="9803297at2"/>
<dbReference type="PATRIC" id="fig|937777.3.peg.178"/>
<feature type="domain" description="Glutamate/phenylalanine/leucine/valine/L-tryptophan dehydrogenase C-terminal" evidence="8">
    <location>
        <begin position="183"/>
        <end position="407"/>
    </location>
</feature>
<evidence type="ECO:0000256" key="1">
    <source>
        <dbReference type="ARBA" id="ARBA00006382"/>
    </source>
</evidence>
<dbReference type="GO" id="GO:0000166">
    <property type="term" value="F:nucleotide binding"/>
    <property type="evidence" value="ECO:0007669"/>
    <property type="project" value="UniProtKB-KW"/>
</dbReference>
<dbReference type="InterPro" id="IPR006095">
    <property type="entry name" value="Glu/Leu/Phe/Val/Trp_DH"/>
</dbReference>
<proteinExistence type="inferred from homology"/>
<gene>
    <name evidence="9" type="ordered locus">Deipe_0168</name>
</gene>
<feature type="site" description="Important for catalysis" evidence="6">
    <location>
        <position position="146"/>
    </location>
</feature>
<dbReference type="PRINTS" id="PR00082">
    <property type="entry name" value="GLFDHDRGNASE"/>
</dbReference>